<keyword evidence="2" id="KW-0813">Transport</keyword>
<evidence type="ECO:0000256" key="2">
    <source>
        <dbReference type="ARBA" id="ARBA00022448"/>
    </source>
</evidence>
<dbReference type="Proteomes" id="UP000278733">
    <property type="component" value="Chromosome"/>
</dbReference>
<dbReference type="PANTHER" id="PTHR43337">
    <property type="entry name" value="XANTHINE/URACIL PERMEASE C887.17-RELATED"/>
    <property type="match status" value="1"/>
</dbReference>
<organism evidence="3 4">
    <name type="scientific">Rodentibacter pneumotropicus</name>
    <dbReference type="NCBI Taxonomy" id="758"/>
    <lineage>
        <taxon>Bacteria</taxon>
        <taxon>Pseudomonadati</taxon>
        <taxon>Pseudomonadota</taxon>
        <taxon>Gammaproteobacteria</taxon>
        <taxon>Pasteurellales</taxon>
        <taxon>Pasteurellaceae</taxon>
        <taxon>Rodentibacter</taxon>
    </lineage>
</organism>
<evidence type="ECO:0000313" key="4">
    <source>
        <dbReference type="Proteomes" id="UP000278733"/>
    </source>
</evidence>
<comment type="subcellular location">
    <subcellularLocation>
        <location evidence="1">Endomembrane system</location>
        <topology evidence="1">Multi-pass membrane protein</topology>
    </subcellularLocation>
</comment>
<name>A0A448MPL8_9PAST</name>
<sequence length="67" mass="6802">MTDKAGISDEKGRFPKMKQALLVDSISAVGGSYIGTSAISTYIESGAGVSVGGRTGLTAVTVGLLFY</sequence>
<gene>
    <name evidence="3" type="primary">purP_2</name>
    <name evidence="3" type="ORF">NCTC8284_02274</name>
</gene>
<dbReference type="GO" id="GO:0015207">
    <property type="term" value="F:adenine transmembrane transporter activity"/>
    <property type="evidence" value="ECO:0007669"/>
    <property type="project" value="TreeGrafter"/>
</dbReference>
<protein>
    <submittedName>
        <fullName evidence="3">Xanthine/uracil/vitamin C permease</fullName>
    </submittedName>
</protein>
<evidence type="ECO:0000313" key="3">
    <source>
        <dbReference type="EMBL" id="VEH67088.1"/>
    </source>
</evidence>
<dbReference type="GO" id="GO:0012505">
    <property type="term" value="C:endomembrane system"/>
    <property type="evidence" value="ECO:0007669"/>
    <property type="project" value="UniProtKB-SubCell"/>
</dbReference>
<reference evidence="3 4" key="1">
    <citation type="submission" date="2018-12" db="EMBL/GenBank/DDBJ databases">
        <authorList>
            <consortium name="Pathogen Informatics"/>
        </authorList>
    </citation>
    <scope>NUCLEOTIDE SEQUENCE [LARGE SCALE GENOMIC DNA]</scope>
    <source>
        <strain evidence="3 4">NCTC8284</strain>
    </source>
</reference>
<dbReference type="EMBL" id="LR134405">
    <property type="protein sequence ID" value="VEH67088.1"/>
    <property type="molecule type" value="Genomic_DNA"/>
</dbReference>
<dbReference type="AlphaFoldDB" id="A0A448MPL8"/>
<proteinExistence type="predicted"/>
<dbReference type="GO" id="GO:0005886">
    <property type="term" value="C:plasma membrane"/>
    <property type="evidence" value="ECO:0007669"/>
    <property type="project" value="TreeGrafter"/>
</dbReference>
<dbReference type="PANTHER" id="PTHR43337:SF1">
    <property type="entry name" value="XANTHINE_URACIL PERMEASE C887.17-RELATED"/>
    <property type="match status" value="1"/>
</dbReference>
<evidence type="ECO:0000256" key="1">
    <source>
        <dbReference type="ARBA" id="ARBA00004127"/>
    </source>
</evidence>
<dbReference type="InterPro" id="IPR045018">
    <property type="entry name" value="Azg-like"/>
</dbReference>
<dbReference type="KEGG" id="rpne:NCTC8284_02274"/>
<accession>A0A448MPL8</accession>